<dbReference type="AlphaFoldDB" id="A0AAW1WZ93"/>
<reference evidence="3 4" key="1">
    <citation type="journal article" date="2023" name="G3 (Bethesda)">
        <title>A chromosome-length genome assembly and annotation of blackberry (Rubus argutus, cv. 'Hillquist').</title>
        <authorList>
            <person name="Bruna T."/>
            <person name="Aryal R."/>
            <person name="Dudchenko O."/>
            <person name="Sargent D.J."/>
            <person name="Mead D."/>
            <person name="Buti M."/>
            <person name="Cavallini A."/>
            <person name="Hytonen T."/>
            <person name="Andres J."/>
            <person name="Pham M."/>
            <person name="Weisz D."/>
            <person name="Mascagni F."/>
            <person name="Usai G."/>
            <person name="Natali L."/>
            <person name="Bassil N."/>
            <person name="Fernandez G.E."/>
            <person name="Lomsadze A."/>
            <person name="Armour M."/>
            <person name="Olukolu B."/>
            <person name="Poorten T."/>
            <person name="Britton C."/>
            <person name="Davik J."/>
            <person name="Ashrafi H."/>
            <person name="Aiden E.L."/>
            <person name="Borodovsky M."/>
            <person name="Worthington M."/>
        </authorList>
    </citation>
    <scope>NUCLEOTIDE SEQUENCE [LARGE SCALE GENOMIC DNA]</scope>
    <source>
        <strain evidence="3">PI 553951</strain>
    </source>
</reference>
<evidence type="ECO:0000256" key="1">
    <source>
        <dbReference type="SAM" id="MobiDB-lite"/>
    </source>
</evidence>
<evidence type="ECO:0000313" key="3">
    <source>
        <dbReference type="EMBL" id="KAK9929494.1"/>
    </source>
</evidence>
<dbReference type="InterPro" id="IPR014002">
    <property type="entry name" value="Agenet_dom_plant"/>
</dbReference>
<gene>
    <name evidence="3" type="ORF">M0R45_026590</name>
</gene>
<protein>
    <recommendedName>
        <fullName evidence="2">Agenet domain-containing protein</fullName>
    </recommendedName>
</protein>
<dbReference type="PANTHER" id="PTHR31917:SF147">
    <property type="entry name" value="AGENET DOMAIN-CONTAINING PROTEIN"/>
    <property type="match status" value="1"/>
</dbReference>
<dbReference type="InterPro" id="IPR008395">
    <property type="entry name" value="Agenet-like_dom"/>
</dbReference>
<proteinExistence type="predicted"/>
<name>A0AAW1WZ93_RUBAR</name>
<dbReference type="Proteomes" id="UP001457282">
    <property type="component" value="Unassembled WGS sequence"/>
</dbReference>
<dbReference type="Pfam" id="PF05641">
    <property type="entry name" value="Agenet"/>
    <property type="match status" value="1"/>
</dbReference>
<dbReference type="SMART" id="SM00743">
    <property type="entry name" value="Agenet"/>
    <property type="match status" value="2"/>
</dbReference>
<feature type="domain" description="Agenet" evidence="2">
    <location>
        <begin position="109"/>
        <end position="166"/>
    </location>
</feature>
<keyword evidence="4" id="KW-1185">Reference proteome</keyword>
<organism evidence="3 4">
    <name type="scientific">Rubus argutus</name>
    <name type="common">Southern blackberry</name>
    <dbReference type="NCBI Taxonomy" id="59490"/>
    <lineage>
        <taxon>Eukaryota</taxon>
        <taxon>Viridiplantae</taxon>
        <taxon>Streptophyta</taxon>
        <taxon>Embryophyta</taxon>
        <taxon>Tracheophyta</taxon>
        <taxon>Spermatophyta</taxon>
        <taxon>Magnoliopsida</taxon>
        <taxon>eudicotyledons</taxon>
        <taxon>Gunneridae</taxon>
        <taxon>Pentapetalae</taxon>
        <taxon>rosids</taxon>
        <taxon>fabids</taxon>
        <taxon>Rosales</taxon>
        <taxon>Rosaceae</taxon>
        <taxon>Rosoideae</taxon>
        <taxon>Rosoideae incertae sedis</taxon>
        <taxon>Rubus</taxon>
    </lineage>
</organism>
<dbReference type="EMBL" id="JBEDUW010000005">
    <property type="protein sequence ID" value="KAK9929494.1"/>
    <property type="molecule type" value="Genomic_DNA"/>
</dbReference>
<feature type="region of interest" description="Disordered" evidence="1">
    <location>
        <begin position="1"/>
        <end position="23"/>
    </location>
</feature>
<dbReference type="PANTHER" id="PTHR31917">
    <property type="entry name" value="AGENET DOMAIN-CONTAINING PROTEIN-RELATED"/>
    <property type="match status" value="1"/>
</dbReference>
<evidence type="ECO:0000313" key="4">
    <source>
        <dbReference type="Proteomes" id="UP001457282"/>
    </source>
</evidence>
<evidence type="ECO:0000259" key="2">
    <source>
        <dbReference type="SMART" id="SM00743"/>
    </source>
</evidence>
<accession>A0AAW1WZ93</accession>
<feature type="domain" description="Agenet" evidence="2">
    <location>
        <begin position="23"/>
        <end position="105"/>
    </location>
</feature>
<sequence length="339" mass="39501">MVASESRKRKRTGSQTLTHTTHKKLLRNAKVEMRSEEEGFQGSWHPGTVISVDSKRRRHVKYHHFLSDDGCDSLVDVVSVSSIFDGNVDRTYHRGSIRPLPPKIELFKSNLHYGLCVDVFHNDAWWEGVIFDHENDSEERMIFFPDLGDELKTGIDTLRITQDWDEVTDNWQQRGIWVFLEMIEKYKQEWHTAGVSLKQIWYDLRDKEEFAEKIKEWTCLIKHAWEELVVEVIDDNLNITVEALLGVLDLPRCMSPEAEKTQVELDSDANLSPFCLFFDRFLMKPKSNMLVPFSNVPKHIQPLEDKGWLSSNQVYSRKRTGNFKRKLGTMHMATPSTTS</sequence>
<comment type="caution">
    <text evidence="3">The sequence shown here is derived from an EMBL/GenBank/DDBJ whole genome shotgun (WGS) entry which is preliminary data.</text>
</comment>